<dbReference type="AlphaFoldDB" id="A0AB33KR42"/>
<dbReference type="InterPro" id="IPR014729">
    <property type="entry name" value="Rossmann-like_a/b/a_fold"/>
</dbReference>
<dbReference type="EMBL" id="AP035884">
    <property type="protein sequence ID" value="BFP54190.1"/>
    <property type="molecule type" value="Genomic_DNA"/>
</dbReference>
<dbReference type="GO" id="GO:0006529">
    <property type="term" value="P:asparagine biosynthetic process"/>
    <property type="evidence" value="ECO:0007669"/>
    <property type="project" value="InterPro"/>
</dbReference>
<dbReference type="SUPFAM" id="SSF52402">
    <property type="entry name" value="Adenine nucleotide alpha hydrolases-like"/>
    <property type="match status" value="1"/>
</dbReference>
<name>A0AB33KR42_9ACTN</name>
<reference evidence="2" key="1">
    <citation type="submission" date="2024-07" db="EMBL/GenBank/DDBJ databases">
        <title>Complete genome sequences of cellulolytic bacteria, Kitasatospora sp. CMC57 and Streptomyces sp. CMC78, isolated from Japanese agricultural soil.</title>
        <authorList>
            <person name="Hashimoto T."/>
            <person name="Ito M."/>
            <person name="Iwamoto M."/>
            <person name="Fukahori D."/>
            <person name="Shoda T."/>
            <person name="Sakoda M."/>
            <person name="Morohoshi T."/>
            <person name="Mitsuboshi M."/>
            <person name="Nishizawa T."/>
        </authorList>
    </citation>
    <scope>NUCLEOTIDE SEQUENCE</scope>
    <source>
        <strain evidence="2">CMC78</strain>
    </source>
</reference>
<protein>
    <submittedName>
        <fullName evidence="2">Asparagine synthase</fullName>
    </submittedName>
</protein>
<accession>A0AB33KR42</accession>
<dbReference type="KEGG" id="stcm:SCMC78_39970"/>
<gene>
    <name evidence="2" type="ORF">SCMC78_39970</name>
</gene>
<proteinExistence type="predicted"/>
<evidence type="ECO:0000259" key="1">
    <source>
        <dbReference type="Pfam" id="PF00733"/>
    </source>
</evidence>
<organism evidence="2">
    <name type="scientific">Streptomyces sp. CMC78</name>
    <dbReference type="NCBI Taxonomy" id="3231512"/>
    <lineage>
        <taxon>Bacteria</taxon>
        <taxon>Bacillati</taxon>
        <taxon>Actinomycetota</taxon>
        <taxon>Actinomycetes</taxon>
        <taxon>Kitasatosporales</taxon>
        <taxon>Streptomycetaceae</taxon>
        <taxon>Streptomyces</taxon>
    </lineage>
</organism>
<sequence length="490" mass="53669">MLSLKLRLSDLLRPTWLNIGDRWVSGDSWVEPARVAALTTVFHDDDAPFIRLTVKERAPEEPDFMELLMRPGEARITAGVFGTAPVYVATVDDVLHASWDIAELLPRLRTLRLVPRVVARTLSRQHRYTTETLFEGVYRITERATAVFTCAGLAVRYPEPAEHVLMPRALRPGAEPLGVLSRLLHDVVREAAAPAAQVGVELSGGADSANVALAVASAPYREVRSFGLLMGDSTGVSQRERRRCLVQHCGFTDTALPALQYPPFVPGGVRATGRPHDPAGAFYQEAFDAVRTQAALRRCEVMFTGTGGDEVNAHHSRSTADLPAPPTVPWLGSQAEPALRELDVHLAPMPALPVPALMGFGLHNPGYLRVGVWPVSPLVHPRLVRFMEQLPYELKRGKALFRDRIRQAGLPESVASPADPENFLGVMETGLRHFGLRTLDTMLQDSVLVDLGYVDPKALGRAREDAERAAVVPDLLCDTIALEVGLRSLM</sequence>
<evidence type="ECO:0000313" key="2">
    <source>
        <dbReference type="EMBL" id="BFP54190.1"/>
    </source>
</evidence>
<dbReference type="InterPro" id="IPR001962">
    <property type="entry name" value="Asn_synthase"/>
</dbReference>
<dbReference type="Gene3D" id="3.40.50.620">
    <property type="entry name" value="HUPs"/>
    <property type="match status" value="1"/>
</dbReference>
<feature type="domain" description="Asparagine synthetase" evidence="1">
    <location>
        <begin position="181"/>
        <end position="332"/>
    </location>
</feature>
<dbReference type="GO" id="GO:0004066">
    <property type="term" value="F:asparagine synthase (glutamine-hydrolyzing) activity"/>
    <property type="evidence" value="ECO:0007669"/>
    <property type="project" value="InterPro"/>
</dbReference>
<dbReference type="RefSeq" id="WP_405928825.1">
    <property type="nucleotide sequence ID" value="NZ_AP035884.1"/>
</dbReference>
<dbReference type="Pfam" id="PF00733">
    <property type="entry name" value="Asn_synthase"/>
    <property type="match status" value="1"/>
</dbReference>